<gene>
    <name evidence="4" type="ORF">EGW08_006026</name>
</gene>
<feature type="non-terminal residue" evidence="4">
    <location>
        <position position="334"/>
    </location>
</feature>
<feature type="compositionally biased region" description="Polar residues" evidence="1">
    <location>
        <begin position="117"/>
        <end position="131"/>
    </location>
</feature>
<dbReference type="STRING" id="188477.A0A3S1BQF1"/>
<dbReference type="GO" id="GO:0032418">
    <property type="term" value="P:lysosome localization"/>
    <property type="evidence" value="ECO:0007669"/>
    <property type="project" value="TreeGrafter"/>
</dbReference>
<evidence type="ECO:0000256" key="1">
    <source>
        <dbReference type="SAM" id="MobiDB-lite"/>
    </source>
</evidence>
<evidence type="ECO:0000313" key="4">
    <source>
        <dbReference type="EMBL" id="RUS86231.1"/>
    </source>
</evidence>
<evidence type="ECO:0000313" key="5">
    <source>
        <dbReference type="Proteomes" id="UP000271974"/>
    </source>
</evidence>
<keyword evidence="2" id="KW-1133">Transmembrane helix</keyword>
<feature type="region of interest" description="Disordered" evidence="1">
    <location>
        <begin position="1"/>
        <end position="181"/>
    </location>
</feature>
<name>A0A3S1BQF1_ELYCH</name>
<sequence length="334" mass="35816">MSENQEGSGEKDSTKGHVSHHDDTLEKPSVNETASESSLLDFGGARYEPDGHQVRETTSSVVSQSPAHNDISFMPDISGSGAGVDQQVFSSNDEPETKHDLQLHETLSGLDIKSSRPESLSLQPENESGEQGTLLADHPGTKAGVSGENAFKKSEAVNIPRHRQQEDKEYSSMSQNLPQGTITRKGNLIEFVASDLQEKIKQSSPLSQPDALSSGSRRSSIKSYASASSSTSFATSSGMSQSPSSACQQSPDDIPPIDAAALIELENHAARVADSVDLMMGNIRNNLHKMSAITIGCQEAYKRSVDITCDSVDGGIKVVIIIILYHFFLIVVLS</sequence>
<comment type="caution">
    <text evidence="4">The sequence shown here is derived from an EMBL/GenBank/DDBJ whole genome shotgun (WGS) entry which is preliminary data.</text>
</comment>
<dbReference type="OrthoDB" id="21270at2759"/>
<feature type="compositionally biased region" description="Polar residues" evidence="1">
    <location>
        <begin position="56"/>
        <end position="67"/>
    </location>
</feature>
<dbReference type="PANTHER" id="PTHR13440">
    <property type="entry name" value="BLOC-1 RELATED COMPLEX SUBUNIT 6"/>
    <property type="match status" value="1"/>
</dbReference>
<dbReference type="Pfam" id="PF10157">
    <property type="entry name" value="BORCS6"/>
    <property type="match status" value="1"/>
</dbReference>
<keyword evidence="5" id="KW-1185">Reference proteome</keyword>
<dbReference type="GO" id="GO:0099078">
    <property type="term" value="C:BORC complex"/>
    <property type="evidence" value="ECO:0007669"/>
    <property type="project" value="TreeGrafter"/>
</dbReference>
<dbReference type="AlphaFoldDB" id="A0A3S1BQF1"/>
<feature type="domain" description="BLOC-1-related complex subunit 6 C-terminal helix" evidence="3">
    <location>
        <begin position="255"/>
        <end position="318"/>
    </location>
</feature>
<accession>A0A3S1BQF1</accession>
<keyword evidence="2" id="KW-0812">Transmembrane</keyword>
<reference evidence="4 5" key="1">
    <citation type="submission" date="2019-01" db="EMBL/GenBank/DDBJ databases">
        <title>A draft genome assembly of the solar-powered sea slug Elysia chlorotica.</title>
        <authorList>
            <person name="Cai H."/>
            <person name="Li Q."/>
            <person name="Fang X."/>
            <person name="Li J."/>
            <person name="Curtis N.E."/>
            <person name="Altenburger A."/>
            <person name="Shibata T."/>
            <person name="Feng M."/>
            <person name="Maeda T."/>
            <person name="Schwartz J.A."/>
            <person name="Shigenobu S."/>
            <person name="Lundholm N."/>
            <person name="Nishiyama T."/>
            <person name="Yang H."/>
            <person name="Hasebe M."/>
            <person name="Li S."/>
            <person name="Pierce S.K."/>
            <person name="Wang J."/>
        </authorList>
    </citation>
    <scope>NUCLEOTIDE SEQUENCE [LARGE SCALE GENOMIC DNA]</scope>
    <source>
        <strain evidence="4">EC2010</strain>
        <tissue evidence="4">Whole organism of an adult</tissue>
    </source>
</reference>
<feature type="compositionally biased region" description="Basic and acidic residues" evidence="1">
    <location>
        <begin position="8"/>
        <end position="26"/>
    </location>
</feature>
<organism evidence="4 5">
    <name type="scientific">Elysia chlorotica</name>
    <name type="common">Eastern emerald elysia</name>
    <name type="synonym">Sea slug</name>
    <dbReference type="NCBI Taxonomy" id="188477"/>
    <lineage>
        <taxon>Eukaryota</taxon>
        <taxon>Metazoa</taxon>
        <taxon>Spiralia</taxon>
        <taxon>Lophotrochozoa</taxon>
        <taxon>Mollusca</taxon>
        <taxon>Gastropoda</taxon>
        <taxon>Heterobranchia</taxon>
        <taxon>Euthyneura</taxon>
        <taxon>Panpulmonata</taxon>
        <taxon>Sacoglossa</taxon>
        <taxon>Placobranchoidea</taxon>
        <taxon>Plakobranchidae</taxon>
        <taxon>Elysia</taxon>
    </lineage>
</organism>
<feature type="compositionally biased region" description="Polar residues" evidence="1">
    <location>
        <begin position="171"/>
        <end position="181"/>
    </location>
</feature>
<evidence type="ECO:0000259" key="3">
    <source>
        <dbReference type="Pfam" id="PF10157"/>
    </source>
</evidence>
<protein>
    <recommendedName>
        <fullName evidence="3">BLOC-1-related complex subunit 6 C-terminal helix domain-containing protein</fullName>
    </recommendedName>
</protein>
<dbReference type="Proteomes" id="UP000271974">
    <property type="component" value="Unassembled WGS sequence"/>
</dbReference>
<dbReference type="EMBL" id="RQTK01000146">
    <property type="protein sequence ID" value="RUS86231.1"/>
    <property type="molecule type" value="Genomic_DNA"/>
</dbReference>
<evidence type="ECO:0000256" key="2">
    <source>
        <dbReference type="SAM" id="Phobius"/>
    </source>
</evidence>
<keyword evidence="2" id="KW-0472">Membrane</keyword>
<proteinExistence type="predicted"/>
<feature type="transmembrane region" description="Helical" evidence="2">
    <location>
        <begin position="314"/>
        <end position="333"/>
    </location>
</feature>
<dbReference type="PANTHER" id="PTHR13440:SF7">
    <property type="entry name" value="BLOC-1 RELATED COMPLEX SUBUNIT 6"/>
    <property type="match status" value="1"/>
</dbReference>
<dbReference type="InterPro" id="IPR019314">
    <property type="entry name" value="BORCS6"/>
</dbReference>
<feature type="region of interest" description="Disordered" evidence="1">
    <location>
        <begin position="232"/>
        <end position="251"/>
    </location>
</feature>
<dbReference type="InterPro" id="IPR046465">
    <property type="entry name" value="BORCS6_C"/>
</dbReference>